<reference evidence="2" key="1">
    <citation type="submission" date="2016-10" db="EMBL/GenBank/DDBJ databases">
        <authorList>
            <person name="Wibberg D."/>
        </authorList>
    </citation>
    <scope>NUCLEOTIDE SEQUENCE [LARGE SCALE GENOMIC DNA]</scope>
</reference>
<protein>
    <submittedName>
        <fullName evidence="1">Uncharacterized protein</fullName>
    </submittedName>
</protein>
<name>A0A1R3U370_9HYPH</name>
<dbReference type="STRING" id="1907666.DSM25559_5292"/>
<dbReference type="RefSeq" id="WP_077123156.1">
    <property type="nucleotide sequence ID" value="NZ_FMUE01000026.1"/>
</dbReference>
<evidence type="ECO:0000313" key="2">
    <source>
        <dbReference type="Proteomes" id="UP000187891"/>
    </source>
</evidence>
<dbReference type="Proteomes" id="UP000187891">
    <property type="component" value="Unassembled WGS sequence"/>
</dbReference>
<proteinExistence type="predicted"/>
<dbReference type="AlphaFoldDB" id="A0A1R3U370"/>
<dbReference type="Pfam" id="PF24175">
    <property type="entry name" value="SU10_adaptor"/>
    <property type="match status" value="1"/>
</dbReference>
<dbReference type="InterPro" id="IPR056209">
    <property type="entry name" value="SU10_adaptor"/>
</dbReference>
<dbReference type="EMBL" id="FMUE01000026">
    <property type="protein sequence ID" value="SCX36038.1"/>
    <property type="molecule type" value="Genomic_DNA"/>
</dbReference>
<accession>A0A1R3U370</accession>
<sequence length="194" mass="21150">MALQTYDDLKETISDYILRSDAPVASFIALAEADIQPMLKHYMMEKTVVLPAASGRVVFPADFLEARSIRIGGVVAKPVSAYNAVLYPGEVGYFFDGNAVAFVGTTTFPVGVELAYYARVPSLSASNPTNWLLTKFPAVYLHSSLARAYRWLKNADAEVLEKQTLSEAIGLLGEDHRRAMRSGNAIIIGGKGSW</sequence>
<evidence type="ECO:0000313" key="1">
    <source>
        <dbReference type="EMBL" id="SCX36038.1"/>
    </source>
</evidence>
<gene>
    <name evidence="1" type="ORF">DSM25559_5292</name>
</gene>
<organism evidence="1 2">
    <name type="scientific">Agrobacterium rosae</name>
    <dbReference type="NCBI Taxonomy" id="1972867"/>
    <lineage>
        <taxon>Bacteria</taxon>
        <taxon>Pseudomonadati</taxon>
        <taxon>Pseudomonadota</taxon>
        <taxon>Alphaproteobacteria</taxon>
        <taxon>Hyphomicrobiales</taxon>
        <taxon>Rhizobiaceae</taxon>
        <taxon>Rhizobium/Agrobacterium group</taxon>
        <taxon>Agrobacterium</taxon>
    </lineage>
</organism>